<proteinExistence type="predicted"/>
<reference evidence="3" key="1">
    <citation type="journal article" date="2019" name="Int. J. Syst. Evol. Microbiol.">
        <title>The Global Catalogue of Microorganisms (GCM) 10K type strain sequencing project: providing services to taxonomists for standard genome sequencing and annotation.</title>
        <authorList>
            <consortium name="The Broad Institute Genomics Platform"/>
            <consortium name="The Broad Institute Genome Sequencing Center for Infectious Disease"/>
            <person name="Wu L."/>
            <person name="Ma J."/>
        </authorList>
    </citation>
    <scope>NUCLEOTIDE SEQUENCE [LARGE SCALE GENOMIC DNA]</scope>
    <source>
        <strain evidence="3">CCUG 60523</strain>
    </source>
</reference>
<protein>
    <submittedName>
        <fullName evidence="2">DUF4403 family protein</fullName>
    </submittedName>
</protein>
<dbReference type="PROSITE" id="PS51257">
    <property type="entry name" value="PROKAR_LIPOPROTEIN"/>
    <property type="match status" value="1"/>
</dbReference>
<evidence type="ECO:0000313" key="3">
    <source>
        <dbReference type="Proteomes" id="UP001595805"/>
    </source>
</evidence>
<keyword evidence="1" id="KW-0732">Signal</keyword>
<dbReference type="Proteomes" id="UP001595805">
    <property type="component" value="Unassembled WGS sequence"/>
</dbReference>
<dbReference type="EMBL" id="JBHRZS010000006">
    <property type="protein sequence ID" value="MFC3879549.1"/>
    <property type="molecule type" value="Genomic_DNA"/>
</dbReference>
<sequence>MKRSLFLISILALSLAACKSLPPLSNPGPPLSPPVSSSEVNTPFQVPKSTLTRVINSQVPQTLIKEQGMSFGNGIEGDLQISRNGAITWAALDSQLIEVKIPIKIQGEVGLKKSGLGSFLRTRIPLDETLEPLVVIDPEVNPDWSVGIRAFELIELGGQLDLDVLGMSVDLSGVLSQQIRKWADENLVAKKSIIQLKPIIDLAWEQVGKPFQVEVEGFQTAFSIQPQEVRFREFFDANESLNVWLGLAGKVNSHPASAAPSRAFPLPSLSPNSSEENALEILMPFGISYTELDELLAENLQNKVFRIDKKITMIPSNIKTQAYGEWIAISLDFFAEQSNGKSLEGEIFAVGKPFYDPETREIRFSEINFKLESGNFGAQTTAGLKKRKIIKNIQKRAVFPLGDLIDESLVSIADRLGLSTPIADLKIENLVIEPAGFYPLANELLIQLKAKGSVGIDFK</sequence>
<gene>
    <name evidence="2" type="ORF">ACFOSV_05160</name>
</gene>
<dbReference type="RefSeq" id="WP_377904078.1">
    <property type="nucleotide sequence ID" value="NZ_JBHRZS010000006.1"/>
</dbReference>
<evidence type="ECO:0000256" key="1">
    <source>
        <dbReference type="SAM" id="SignalP"/>
    </source>
</evidence>
<evidence type="ECO:0000313" key="2">
    <source>
        <dbReference type="EMBL" id="MFC3879549.1"/>
    </source>
</evidence>
<feature type="signal peptide" evidence="1">
    <location>
        <begin position="1"/>
        <end position="19"/>
    </location>
</feature>
<feature type="chain" id="PRO_5045297897" evidence="1">
    <location>
        <begin position="20"/>
        <end position="459"/>
    </location>
</feature>
<keyword evidence="3" id="KW-1185">Reference proteome</keyword>
<dbReference type="Pfam" id="PF14356">
    <property type="entry name" value="DUF4403"/>
    <property type="match status" value="1"/>
</dbReference>
<accession>A0ABV8AQE8</accession>
<name>A0ABV8AQE8_9BACT</name>
<organism evidence="2 3">
    <name type="scientific">Algoriphagus namhaensis</name>
    <dbReference type="NCBI Taxonomy" id="915353"/>
    <lineage>
        <taxon>Bacteria</taxon>
        <taxon>Pseudomonadati</taxon>
        <taxon>Bacteroidota</taxon>
        <taxon>Cytophagia</taxon>
        <taxon>Cytophagales</taxon>
        <taxon>Cyclobacteriaceae</taxon>
        <taxon>Algoriphagus</taxon>
    </lineage>
</organism>
<dbReference type="InterPro" id="IPR025515">
    <property type="entry name" value="DUF4403"/>
</dbReference>
<comment type="caution">
    <text evidence="2">The sequence shown here is derived from an EMBL/GenBank/DDBJ whole genome shotgun (WGS) entry which is preliminary data.</text>
</comment>